<protein>
    <recommendedName>
        <fullName evidence="3">protein-L-isoaspartate(D-aspartate) O-methyltransferase</fullName>
        <ecNumber evidence="3">2.1.1.77</ecNumber>
    </recommendedName>
</protein>
<dbReference type="PANTHER" id="PTHR11579:SF0">
    <property type="entry name" value="PROTEIN-L-ISOASPARTATE(D-ASPARTATE) O-METHYLTRANSFERASE"/>
    <property type="match status" value="1"/>
</dbReference>
<evidence type="ECO:0000256" key="5">
    <source>
        <dbReference type="ARBA" id="ARBA00022603"/>
    </source>
</evidence>
<dbReference type="CDD" id="cd02440">
    <property type="entry name" value="AdoMet_MTases"/>
    <property type="match status" value="1"/>
</dbReference>
<dbReference type="GO" id="GO:0004719">
    <property type="term" value="F:protein-L-isoaspartate (D-aspartate) O-methyltransferase activity"/>
    <property type="evidence" value="ECO:0007669"/>
    <property type="project" value="UniProtKB-EC"/>
</dbReference>
<keyword evidence="7" id="KW-0949">S-adenosyl-L-methionine</keyword>
<evidence type="ECO:0000256" key="6">
    <source>
        <dbReference type="ARBA" id="ARBA00022679"/>
    </source>
</evidence>
<evidence type="ECO:0000313" key="8">
    <source>
        <dbReference type="EMBL" id="CAI8051788.1"/>
    </source>
</evidence>
<dbReference type="PANTHER" id="PTHR11579">
    <property type="entry name" value="PROTEIN-L-ISOASPARTATE O-METHYLTRANSFERASE"/>
    <property type="match status" value="1"/>
</dbReference>
<reference evidence="8" key="1">
    <citation type="submission" date="2023-03" db="EMBL/GenBank/DDBJ databases">
        <authorList>
            <person name="Steffen K."/>
            <person name="Cardenas P."/>
        </authorList>
    </citation>
    <scope>NUCLEOTIDE SEQUENCE</scope>
</reference>
<keyword evidence="6" id="KW-0808">Transferase</keyword>
<dbReference type="InterPro" id="IPR000682">
    <property type="entry name" value="PCMT"/>
</dbReference>
<comment type="similarity">
    <text evidence="2">Belongs to the methyltransferase superfamily. L-isoaspartyl/D-aspartyl protein methyltransferase family.</text>
</comment>
<evidence type="ECO:0000256" key="7">
    <source>
        <dbReference type="ARBA" id="ARBA00022691"/>
    </source>
</evidence>
<keyword evidence="9" id="KW-1185">Reference proteome</keyword>
<dbReference type="NCBIfam" id="TIGR00080">
    <property type="entry name" value="pimt"/>
    <property type="match status" value="1"/>
</dbReference>
<dbReference type="HAMAP" id="MF_00090">
    <property type="entry name" value="PIMT"/>
    <property type="match status" value="1"/>
</dbReference>
<dbReference type="SUPFAM" id="SSF53335">
    <property type="entry name" value="S-adenosyl-L-methionine-dependent methyltransferases"/>
    <property type="match status" value="1"/>
</dbReference>
<keyword evidence="4" id="KW-0963">Cytoplasm</keyword>
<accession>A0AA35XAQ9</accession>
<name>A0AA35XAQ9_GEOBA</name>
<gene>
    <name evidence="8" type="ORF">GBAR_LOCUS28346</name>
</gene>
<dbReference type="Proteomes" id="UP001174909">
    <property type="component" value="Unassembled WGS sequence"/>
</dbReference>
<dbReference type="EMBL" id="CASHTH010003961">
    <property type="protein sequence ID" value="CAI8051788.1"/>
    <property type="molecule type" value="Genomic_DNA"/>
</dbReference>
<proteinExistence type="inferred from homology"/>
<dbReference type="AlphaFoldDB" id="A0AA35XAQ9"/>
<evidence type="ECO:0000256" key="2">
    <source>
        <dbReference type="ARBA" id="ARBA00005369"/>
    </source>
</evidence>
<dbReference type="Gene3D" id="3.40.50.150">
    <property type="entry name" value="Vaccinia Virus protein VP39"/>
    <property type="match status" value="1"/>
</dbReference>
<dbReference type="GO" id="GO:0005737">
    <property type="term" value="C:cytoplasm"/>
    <property type="evidence" value="ECO:0007669"/>
    <property type="project" value="UniProtKB-SubCell"/>
</dbReference>
<dbReference type="Pfam" id="PF01135">
    <property type="entry name" value="PCMT"/>
    <property type="match status" value="1"/>
</dbReference>
<dbReference type="InterPro" id="IPR029063">
    <property type="entry name" value="SAM-dependent_MTases_sf"/>
</dbReference>
<dbReference type="NCBIfam" id="NF001453">
    <property type="entry name" value="PRK00312.1"/>
    <property type="match status" value="1"/>
</dbReference>
<comment type="subcellular location">
    <subcellularLocation>
        <location evidence="1">Cytoplasm</location>
    </subcellularLocation>
</comment>
<sequence>MVPVMNLTSLRIRSREQLINQLARSLDDAPVLEALRHVPREAFVPDELRAVAYCNVPLAIGHDQTISQPLMVATSASALQLRGDEHVLEVGAGSGYQAAVLAELLPFGMVTAVERIPELATMAHQNLARCRIANVAVLLVEHALGAPERGPYDAILVSAAAPSIPDALVAQLKPGGRIVAPVGDREKQTLVRLTVTAGCHLIESLGQCRYVPLIGDGAWPSDNS</sequence>
<dbReference type="GO" id="GO:0032259">
    <property type="term" value="P:methylation"/>
    <property type="evidence" value="ECO:0007669"/>
    <property type="project" value="UniProtKB-KW"/>
</dbReference>
<dbReference type="EC" id="2.1.1.77" evidence="3"/>
<evidence type="ECO:0000313" key="9">
    <source>
        <dbReference type="Proteomes" id="UP001174909"/>
    </source>
</evidence>
<evidence type="ECO:0000256" key="3">
    <source>
        <dbReference type="ARBA" id="ARBA00011890"/>
    </source>
</evidence>
<comment type="caution">
    <text evidence="8">The sequence shown here is derived from an EMBL/GenBank/DDBJ whole genome shotgun (WGS) entry which is preliminary data.</text>
</comment>
<evidence type="ECO:0000256" key="4">
    <source>
        <dbReference type="ARBA" id="ARBA00022490"/>
    </source>
</evidence>
<evidence type="ECO:0000256" key="1">
    <source>
        <dbReference type="ARBA" id="ARBA00004496"/>
    </source>
</evidence>
<keyword evidence="5" id="KW-0489">Methyltransferase</keyword>
<organism evidence="8 9">
    <name type="scientific">Geodia barretti</name>
    <name type="common">Barrett's horny sponge</name>
    <dbReference type="NCBI Taxonomy" id="519541"/>
    <lineage>
        <taxon>Eukaryota</taxon>
        <taxon>Metazoa</taxon>
        <taxon>Porifera</taxon>
        <taxon>Demospongiae</taxon>
        <taxon>Heteroscleromorpha</taxon>
        <taxon>Tetractinellida</taxon>
        <taxon>Astrophorina</taxon>
        <taxon>Geodiidae</taxon>
        <taxon>Geodia</taxon>
    </lineage>
</organism>